<keyword evidence="1" id="KW-0809">Transit peptide</keyword>
<evidence type="ECO:0000259" key="2">
    <source>
        <dbReference type="Pfam" id="PF12638"/>
    </source>
</evidence>
<dbReference type="PANTHER" id="PTHR31750:SF4">
    <property type="entry name" value="LP06106P"/>
    <property type="match status" value="1"/>
</dbReference>
<evidence type="ECO:0000256" key="1">
    <source>
        <dbReference type="ARBA" id="ARBA00022946"/>
    </source>
</evidence>
<reference evidence="3 4" key="1">
    <citation type="journal article" date="2010" name="Int. J. Syst. Evol. Microbiol.">
        <title>Bacillus horneckiae sp. nov., isolated from a spacecraft-assembly clean room.</title>
        <authorList>
            <person name="Vaishampayan P."/>
            <person name="Probst A."/>
            <person name="Krishnamurthi S."/>
            <person name="Ghosh S."/>
            <person name="Osman S."/>
            <person name="McDowall A."/>
            <person name="Ruckmani A."/>
            <person name="Mayilraj S."/>
            <person name="Venkateswaran K."/>
        </authorList>
    </citation>
    <scope>NUCLEOTIDE SEQUENCE [LARGE SCALE GENOMIC DNA]</scope>
    <source>
        <strain evidence="4">1PO1SC</strain>
    </source>
</reference>
<organism evidence="3 4">
    <name type="scientific">Cytobacillus horneckiae</name>
    <dbReference type="NCBI Taxonomy" id="549687"/>
    <lineage>
        <taxon>Bacteria</taxon>
        <taxon>Bacillati</taxon>
        <taxon>Bacillota</taxon>
        <taxon>Bacilli</taxon>
        <taxon>Bacillales</taxon>
        <taxon>Bacillaceae</taxon>
        <taxon>Cytobacillus</taxon>
    </lineage>
</organism>
<evidence type="ECO:0000313" key="4">
    <source>
        <dbReference type="Proteomes" id="UP000233343"/>
    </source>
</evidence>
<proteinExistence type="predicted"/>
<feature type="domain" description="Staygreen protein" evidence="2">
    <location>
        <begin position="3"/>
        <end position="149"/>
    </location>
</feature>
<protein>
    <recommendedName>
        <fullName evidence="2">Staygreen protein domain-containing protein</fullName>
    </recommendedName>
</protein>
<dbReference type="PANTHER" id="PTHR31750">
    <property type="entry name" value="PROTEIN STAY-GREEN 1, CHLOROPLASTIC-RELATED"/>
    <property type="match status" value="1"/>
</dbReference>
<gene>
    <name evidence="3" type="ORF">CWS20_08675</name>
</gene>
<dbReference type="Pfam" id="PF12638">
    <property type="entry name" value="Staygreen"/>
    <property type="match status" value="1"/>
</dbReference>
<sequence length="157" mass="18592">MKKLDLSNLRVHIQPPATDYKPVEHRKYTLMQSDRSNEISLTIGQDFNTAATLSKQRDELLAEWIPQMGQYVLLGRMHISDGDFDEQYAKIRYMIYEREADLLLTAILYGDKELLSHYPWLLNSPIYVRFQSDFPEYNKIQYYGTAREYLNKSIQMI</sequence>
<dbReference type="EMBL" id="PISD01000016">
    <property type="protein sequence ID" value="PKG29336.1"/>
    <property type="molecule type" value="Genomic_DNA"/>
</dbReference>
<name>A0A2N0ZIL8_9BACI</name>
<comment type="caution">
    <text evidence="3">The sequence shown here is derived from an EMBL/GenBank/DDBJ whole genome shotgun (WGS) entry which is preliminary data.</text>
</comment>
<dbReference type="RefSeq" id="WP_066198153.1">
    <property type="nucleotide sequence ID" value="NZ_JARMMB010000001.1"/>
</dbReference>
<evidence type="ECO:0000313" key="3">
    <source>
        <dbReference type="EMBL" id="PKG29336.1"/>
    </source>
</evidence>
<dbReference type="Proteomes" id="UP000233343">
    <property type="component" value="Unassembled WGS sequence"/>
</dbReference>
<dbReference type="InterPro" id="IPR024438">
    <property type="entry name" value="Staygreen"/>
</dbReference>
<keyword evidence="4" id="KW-1185">Reference proteome</keyword>
<dbReference type="AlphaFoldDB" id="A0A2N0ZIL8"/>
<accession>A0A2N0ZIL8</accession>